<reference evidence="1 2" key="1">
    <citation type="submission" date="2024-09" db="EMBL/GenBank/DDBJ databases">
        <authorList>
            <person name="Sun Q."/>
            <person name="Mori K."/>
        </authorList>
    </citation>
    <scope>NUCLEOTIDE SEQUENCE [LARGE SCALE GENOMIC DNA]</scope>
    <source>
        <strain evidence="1 2">CECT 7955</strain>
    </source>
</reference>
<gene>
    <name evidence="1" type="ORF">ACFFVF_16110</name>
</gene>
<evidence type="ECO:0000313" key="2">
    <source>
        <dbReference type="Proteomes" id="UP001589607"/>
    </source>
</evidence>
<accession>A0ABV5GRR3</accession>
<sequence>MNSMIWVTIEIMKKTLLILCLCFFFTLLNYSQEKKFVFYDDTSQIVTEEEFYKKFKTGYSDLIFENDSIIQYFLIKTINHGKLNDEDFNKVKSSLLKEDEIENEIIVIVYIPGQDSCNSKIKNSTWNIFDRDYRRKLKQITPIKHFWIYKEGSNIKYYYPKSYRWQQDPNQLIESLFFKYHYSCCSAVVIDENGNYVTYFGEFGKREVWKIAQELIDLNK</sequence>
<comment type="caution">
    <text evidence="1">The sequence shown here is derived from an EMBL/GenBank/DDBJ whole genome shotgun (WGS) entry which is preliminary data.</text>
</comment>
<protein>
    <submittedName>
        <fullName evidence="1">Uncharacterized protein</fullName>
    </submittedName>
</protein>
<name>A0ABV5GRR3_9FLAO</name>
<dbReference type="Proteomes" id="UP001589607">
    <property type="component" value="Unassembled WGS sequence"/>
</dbReference>
<organism evidence="1 2">
    <name type="scientific">Flavobacterium jumunjinense</name>
    <dbReference type="NCBI Taxonomy" id="998845"/>
    <lineage>
        <taxon>Bacteria</taxon>
        <taxon>Pseudomonadati</taxon>
        <taxon>Bacteroidota</taxon>
        <taxon>Flavobacteriia</taxon>
        <taxon>Flavobacteriales</taxon>
        <taxon>Flavobacteriaceae</taxon>
        <taxon>Flavobacterium</taxon>
    </lineage>
</organism>
<proteinExistence type="predicted"/>
<dbReference type="RefSeq" id="WP_236456096.1">
    <property type="nucleotide sequence ID" value="NZ_CBCSGE010000003.1"/>
</dbReference>
<evidence type="ECO:0000313" key="1">
    <source>
        <dbReference type="EMBL" id="MFB9098043.1"/>
    </source>
</evidence>
<dbReference type="EMBL" id="JBHMEY010000067">
    <property type="protein sequence ID" value="MFB9098043.1"/>
    <property type="molecule type" value="Genomic_DNA"/>
</dbReference>
<keyword evidence="2" id="KW-1185">Reference proteome</keyword>